<evidence type="ECO:0000256" key="1">
    <source>
        <dbReference type="SAM" id="SignalP"/>
    </source>
</evidence>
<name>A0AAD7W1K8_9TELE</name>
<feature type="chain" id="PRO_5041985268" description="Interleukin" evidence="1">
    <location>
        <begin position="26"/>
        <end position="147"/>
    </location>
</feature>
<dbReference type="Proteomes" id="UP001221898">
    <property type="component" value="Unassembled WGS sequence"/>
</dbReference>
<evidence type="ECO:0008006" key="4">
    <source>
        <dbReference type="Google" id="ProtNLM"/>
    </source>
</evidence>
<reference evidence="2" key="1">
    <citation type="journal article" date="2023" name="Science">
        <title>Genome structures resolve the early diversification of teleost fishes.</title>
        <authorList>
            <person name="Parey E."/>
            <person name="Louis A."/>
            <person name="Montfort J."/>
            <person name="Bouchez O."/>
            <person name="Roques C."/>
            <person name="Iampietro C."/>
            <person name="Lluch J."/>
            <person name="Castinel A."/>
            <person name="Donnadieu C."/>
            <person name="Desvignes T."/>
            <person name="Floi Bucao C."/>
            <person name="Jouanno E."/>
            <person name="Wen M."/>
            <person name="Mejri S."/>
            <person name="Dirks R."/>
            <person name="Jansen H."/>
            <person name="Henkel C."/>
            <person name="Chen W.J."/>
            <person name="Zahm M."/>
            <person name="Cabau C."/>
            <person name="Klopp C."/>
            <person name="Thompson A.W."/>
            <person name="Robinson-Rechavi M."/>
            <person name="Braasch I."/>
            <person name="Lecointre G."/>
            <person name="Bobe J."/>
            <person name="Postlethwait J.H."/>
            <person name="Berthelot C."/>
            <person name="Roest Crollius H."/>
            <person name="Guiguen Y."/>
        </authorList>
    </citation>
    <scope>NUCLEOTIDE SEQUENCE</scope>
    <source>
        <strain evidence="2">NC1722</strain>
    </source>
</reference>
<organism evidence="2 3">
    <name type="scientific">Aldrovandia affinis</name>
    <dbReference type="NCBI Taxonomy" id="143900"/>
    <lineage>
        <taxon>Eukaryota</taxon>
        <taxon>Metazoa</taxon>
        <taxon>Chordata</taxon>
        <taxon>Craniata</taxon>
        <taxon>Vertebrata</taxon>
        <taxon>Euteleostomi</taxon>
        <taxon>Actinopterygii</taxon>
        <taxon>Neopterygii</taxon>
        <taxon>Teleostei</taxon>
        <taxon>Notacanthiformes</taxon>
        <taxon>Halosauridae</taxon>
        <taxon>Aldrovandia</taxon>
    </lineage>
</organism>
<sequence length="147" mass="17064">MFAPTVQWLWSLGMLLLGWGACVRGAPTSMMDGEREMLLEILDASLRETLGVIDEPQEGELQSMCMQYEMRCFKGEELKISIAVLRRTESLREHLEMMLKGRGGTVPVRDLHCRCPKSRDRWDNLRTKAQYLQLWIQRVQNLNMDCS</sequence>
<evidence type="ECO:0000313" key="2">
    <source>
        <dbReference type="EMBL" id="KAJ8371869.1"/>
    </source>
</evidence>
<accession>A0AAD7W1K8</accession>
<keyword evidence="1" id="KW-0732">Signal</keyword>
<dbReference type="AlphaFoldDB" id="A0AAD7W1K8"/>
<evidence type="ECO:0000313" key="3">
    <source>
        <dbReference type="Proteomes" id="UP001221898"/>
    </source>
</evidence>
<gene>
    <name evidence="2" type="ORF">AAFF_G00299070</name>
</gene>
<comment type="caution">
    <text evidence="2">The sequence shown here is derived from an EMBL/GenBank/DDBJ whole genome shotgun (WGS) entry which is preliminary data.</text>
</comment>
<proteinExistence type="predicted"/>
<dbReference type="EMBL" id="JAINUG010000426">
    <property type="protein sequence ID" value="KAJ8371869.1"/>
    <property type="molecule type" value="Genomic_DNA"/>
</dbReference>
<protein>
    <recommendedName>
        <fullName evidence="4">Interleukin</fullName>
    </recommendedName>
</protein>
<feature type="signal peptide" evidence="1">
    <location>
        <begin position="1"/>
        <end position="25"/>
    </location>
</feature>
<keyword evidence="3" id="KW-1185">Reference proteome</keyword>